<feature type="compositionally biased region" description="Basic residues" evidence="1">
    <location>
        <begin position="241"/>
        <end position="265"/>
    </location>
</feature>
<feature type="region of interest" description="Disordered" evidence="1">
    <location>
        <begin position="163"/>
        <end position="265"/>
    </location>
</feature>
<dbReference type="SUPFAM" id="SSF49870">
    <property type="entry name" value="Osmotin, thaumatin-like protein"/>
    <property type="match status" value="1"/>
</dbReference>
<reference evidence="3" key="1">
    <citation type="submission" date="2023-03" db="EMBL/GenBank/DDBJ databases">
        <title>Massive genome expansion in bonnet fungi (Mycena s.s.) driven by repeated elements and novel gene families across ecological guilds.</title>
        <authorList>
            <consortium name="Lawrence Berkeley National Laboratory"/>
            <person name="Harder C.B."/>
            <person name="Miyauchi S."/>
            <person name="Viragh M."/>
            <person name="Kuo A."/>
            <person name="Thoen E."/>
            <person name="Andreopoulos B."/>
            <person name="Lu D."/>
            <person name="Skrede I."/>
            <person name="Drula E."/>
            <person name="Henrissat B."/>
            <person name="Morin E."/>
            <person name="Kohler A."/>
            <person name="Barry K."/>
            <person name="LaButti K."/>
            <person name="Morin E."/>
            <person name="Salamov A."/>
            <person name="Lipzen A."/>
            <person name="Mereny Z."/>
            <person name="Hegedus B."/>
            <person name="Baldrian P."/>
            <person name="Stursova M."/>
            <person name="Weitz H."/>
            <person name="Taylor A."/>
            <person name="Grigoriev I.V."/>
            <person name="Nagy L.G."/>
            <person name="Martin F."/>
            <person name="Kauserud H."/>
        </authorList>
    </citation>
    <scope>NUCLEOTIDE SEQUENCE</scope>
    <source>
        <strain evidence="3">CBHHK067</strain>
    </source>
</reference>
<gene>
    <name evidence="3" type="ORF">B0H17DRAFT_1042305</name>
</gene>
<protein>
    <recommendedName>
        <fullName evidence="5">Glycopeptide</fullName>
    </recommendedName>
</protein>
<sequence>MASTLLSAAVLFFASVRAVHAESHTVKFDNRCGFGTPQLIKGGDVLTTTSYTSTGQLSAAIAYLQTGSCGFNGEQCTLLEMTMVNPVAVGGGSSADISLIDPHAFSVPTRIEFYDGCDGVGTTCDAPGCNTAFKQPDDTWVQIACQTNNANLLITFCPDGSPSAPSNTTAQHATTTGRTTTTTTTPDKPKTTTSSKISATFTSVDRSSTPTTAASSSSTTAASFSSTSASTPSSTSTSMCKHTRSERRAINAHRKRGHTGRGLHR</sequence>
<proteinExistence type="predicted"/>
<evidence type="ECO:0000256" key="1">
    <source>
        <dbReference type="SAM" id="MobiDB-lite"/>
    </source>
</evidence>
<evidence type="ECO:0000313" key="3">
    <source>
        <dbReference type="EMBL" id="KAJ7703217.1"/>
    </source>
</evidence>
<name>A0AAD7E281_MYCRO</name>
<evidence type="ECO:0008006" key="5">
    <source>
        <dbReference type="Google" id="ProtNLM"/>
    </source>
</evidence>
<dbReference type="InterPro" id="IPR037176">
    <property type="entry name" value="Osmotin/thaumatin-like_sf"/>
</dbReference>
<dbReference type="EMBL" id="JARKIE010000013">
    <property type="protein sequence ID" value="KAJ7703217.1"/>
    <property type="molecule type" value="Genomic_DNA"/>
</dbReference>
<comment type="caution">
    <text evidence="3">The sequence shown here is derived from an EMBL/GenBank/DDBJ whole genome shotgun (WGS) entry which is preliminary data.</text>
</comment>
<evidence type="ECO:0000256" key="2">
    <source>
        <dbReference type="SAM" id="SignalP"/>
    </source>
</evidence>
<dbReference type="AlphaFoldDB" id="A0AAD7E281"/>
<keyword evidence="2" id="KW-0732">Signal</keyword>
<dbReference type="Proteomes" id="UP001221757">
    <property type="component" value="Unassembled WGS sequence"/>
</dbReference>
<feature type="compositionally biased region" description="Low complexity" evidence="1">
    <location>
        <begin position="165"/>
        <end position="238"/>
    </location>
</feature>
<feature type="chain" id="PRO_5041906205" description="Glycopeptide" evidence="2">
    <location>
        <begin position="22"/>
        <end position="265"/>
    </location>
</feature>
<feature type="signal peptide" evidence="2">
    <location>
        <begin position="1"/>
        <end position="21"/>
    </location>
</feature>
<accession>A0AAD7E281</accession>
<organism evidence="3 4">
    <name type="scientific">Mycena rosella</name>
    <name type="common">Pink bonnet</name>
    <name type="synonym">Agaricus rosellus</name>
    <dbReference type="NCBI Taxonomy" id="1033263"/>
    <lineage>
        <taxon>Eukaryota</taxon>
        <taxon>Fungi</taxon>
        <taxon>Dikarya</taxon>
        <taxon>Basidiomycota</taxon>
        <taxon>Agaricomycotina</taxon>
        <taxon>Agaricomycetes</taxon>
        <taxon>Agaricomycetidae</taxon>
        <taxon>Agaricales</taxon>
        <taxon>Marasmiineae</taxon>
        <taxon>Mycenaceae</taxon>
        <taxon>Mycena</taxon>
    </lineage>
</organism>
<keyword evidence="4" id="KW-1185">Reference proteome</keyword>
<evidence type="ECO:0000313" key="4">
    <source>
        <dbReference type="Proteomes" id="UP001221757"/>
    </source>
</evidence>